<reference evidence="1" key="2">
    <citation type="submission" date="2023-01" db="EMBL/GenBank/DDBJ databases">
        <title>Gilvimarinus xylanilyticus HB14 isolated from Caulerpa lentillifera aquaculture base in Hainan, China.</title>
        <authorList>
            <person name="Zhang Y.-J."/>
        </authorList>
    </citation>
    <scope>NUCLEOTIDE SEQUENCE</scope>
    <source>
        <strain evidence="1">HB14</strain>
    </source>
</reference>
<dbReference type="AlphaFoldDB" id="A0A9X2HZG0"/>
<organism evidence="1 2">
    <name type="scientific">Gilvimarinus xylanilyticus</name>
    <dbReference type="NCBI Taxonomy" id="2944139"/>
    <lineage>
        <taxon>Bacteria</taxon>
        <taxon>Pseudomonadati</taxon>
        <taxon>Pseudomonadota</taxon>
        <taxon>Gammaproteobacteria</taxon>
        <taxon>Cellvibrionales</taxon>
        <taxon>Cellvibrionaceae</taxon>
        <taxon>Gilvimarinus</taxon>
    </lineage>
</organism>
<dbReference type="SUPFAM" id="SSF53335">
    <property type="entry name" value="S-adenosyl-L-methionine-dependent methyltransferases"/>
    <property type="match status" value="1"/>
</dbReference>
<gene>
    <name evidence="1" type="ORF">M6D89_08620</name>
</gene>
<evidence type="ECO:0000313" key="2">
    <source>
        <dbReference type="Proteomes" id="UP001139319"/>
    </source>
</evidence>
<dbReference type="InterPro" id="IPR029063">
    <property type="entry name" value="SAM-dependent_MTases_sf"/>
</dbReference>
<keyword evidence="1" id="KW-0489">Methyltransferase</keyword>
<name>A0A9X2HZG0_9GAMM</name>
<keyword evidence="1" id="KW-0808">Transferase</keyword>
<keyword evidence="2" id="KW-1185">Reference proteome</keyword>
<dbReference type="GO" id="GO:0008168">
    <property type="term" value="F:methyltransferase activity"/>
    <property type="evidence" value="ECO:0007669"/>
    <property type="project" value="UniProtKB-KW"/>
</dbReference>
<comment type="caution">
    <text evidence="1">The sequence shown here is derived from an EMBL/GenBank/DDBJ whole genome shotgun (WGS) entry which is preliminary data.</text>
</comment>
<dbReference type="EMBL" id="JAMFTH010000001">
    <property type="protein sequence ID" value="MCP8899356.1"/>
    <property type="molecule type" value="Genomic_DNA"/>
</dbReference>
<sequence length="446" mass="49646">MPTETVLHVRPLIHQAFSSLDTRMYFQYSSDPSPSAFCAWSFSEGQGYFVKEGCRLIQSSFSVQALNYPVAQKLVSNAFKALVVHEVSGATLDLPRVAALLNVSAWFDLSDECVSQLLSLTGNELSWARACFGACEGVLCKSPTQRLQELSSLLEIPSTKLYSSQAEFYEAVEASSSPVKAGGAFDYTVYEMVLRDHPLLWQMQSVDAKHFSGCTNVLDLGAGVGIFLDVLRAQNIPAVGVERNAGLVKYGEALGLKFHQVDAVELVEQYAGNFDGVYCSHFVEHLPIEQVEKLLAGVSRLLMSGGVAVFTFPDPESIRSQLLGFWRDPEHVRFYHPELIANMARAQGLSVEWSSYDDKPHDVYPFPISPPSIDAQSVAVEFKLSWWQKALATLGVATTEHVSELQRALLEQRILNTQLVERTEQLWNVNKTWAWDDNATLKLRKL</sequence>
<proteinExistence type="predicted"/>
<protein>
    <submittedName>
        <fullName evidence="1">Class I SAM-dependent methyltransferase</fullName>
    </submittedName>
</protein>
<accession>A0A9X2HZG0</accession>
<dbReference type="GO" id="GO:0032259">
    <property type="term" value="P:methylation"/>
    <property type="evidence" value="ECO:0007669"/>
    <property type="project" value="UniProtKB-KW"/>
</dbReference>
<dbReference type="Pfam" id="PF13489">
    <property type="entry name" value="Methyltransf_23"/>
    <property type="match status" value="1"/>
</dbReference>
<reference evidence="1" key="1">
    <citation type="submission" date="2022-05" db="EMBL/GenBank/DDBJ databases">
        <authorList>
            <person name="Sun H.-N."/>
        </authorList>
    </citation>
    <scope>NUCLEOTIDE SEQUENCE</scope>
    <source>
        <strain evidence="1">HB14</strain>
    </source>
</reference>
<dbReference type="RefSeq" id="WP_253967607.1">
    <property type="nucleotide sequence ID" value="NZ_JAMFTH010000001.1"/>
</dbReference>
<dbReference type="CDD" id="cd02440">
    <property type="entry name" value="AdoMet_MTases"/>
    <property type="match status" value="1"/>
</dbReference>
<dbReference type="Proteomes" id="UP001139319">
    <property type="component" value="Unassembled WGS sequence"/>
</dbReference>
<evidence type="ECO:0000313" key="1">
    <source>
        <dbReference type="EMBL" id="MCP8899356.1"/>
    </source>
</evidence>
<dbReference type="Gene3D" id="3.40.50.150">
    <property type="entry name" value="Vaccinia Virus protein VP39"/>
    <property type="match status" value="1"/>
</dbReference>